<evidence type="ECO:0000313" key="11">
    <source>
        <dbReference type="Proteomes" id="UP001431131"/>
    </source>
</evidence>
<evidence type="ECO:0000313" key="10">
    <source>
        <dbReference type="EMBL" id="MCH1627581.1"/>
    </source>
</evidence>
<dbReference type="SUPFAM" id="SSF89550">
    <property type="entry name" value="PHP domain-like"/>
    <property type="match status" value="1"/>
</dbReference>
<dbReference type="AlphaFoldDB" id="A0AAW5EDP9"/>
<dbReference type="EC" id="3.1.3.15" evidence="3 8"/>
<dbReference type="Gene3D" id="3.20.20.140">
    <property type="entry name" value="Metal-dependent hydrolases"/>
    <property type="match status" value="1"/>
</dbReference>
<reference evidence="10" key="1">
    <citation type="submission" date="2022-02" db="EMBL/GenBank/DDBJ databases">
        <title>Fredinandcohnia quinoae sp. nov. isolated from Chenopodium quinoa seeds.</title>
        <authorList>
            <person name="Saati-Santamaria Z."/>
            <person name="Flores-Felix J.D."/>
            <person name="Igual J.M."/>
            <person name="Velazquez E."/>
            <person name="Garcia-Fraile P."/>
            <person name="Martinez-Molina E."/>
        </authorList>
    </citation>
    <scope>NUCLEOTIDE SEQUENCE</scope>
    <source>
        <strain evidence="10">SECRCQ15</strain>
    </source>
</reference>
<evidence type="ECO:0000256" key="3">
    <source>
        <dbReference type="ARBA" id="ARBA00013085"/>
    </source>
</evidence>
<comment type="pathway">
    <text evidence="1 8">Amino-acid biosynthesis; L-histidine biosynthesis; L-histidine from 5-phospho-alpha-D-ribose 1-diphosphate: step 8/9.</text>
</comment>
<dbReference type="CDD" id="cd12110">
    <property type="entry name" value="PHP_HisPPase_Hisj_like"/>
    <property type="match status" value="1"/>
</dbReference>
<comment type="catalytic activity">
    <reaction evidence="7 8">
        <text>L-histidinol phosphate + H2O = L-histidinol + phosphate</text>
        <dbReference type="Rhea" id="RHEA:14465"/>
        <dbReference type="ChEBI" id="CHEBI:15377"/>
        <dbReference type="ChEBI" id="CHEBI:43474"/>
        <dbReference type="ChEBI" id="CHEBI:57699"/>
        <dbReference type="ChEBI" id="CHEBI:57980"/>
        <dbReference type="EC" id="3.1.3.15"/>
    </reaction>
</comment>
<dbReference type="Proteomes" id="UP001431131">
    <property type="component" value="Unassembled WGS sequence"/>
</dbReference>
<keyword evidence="6 8" id="KW-0368">Histidine biosynthesis</keyword>
<dbReference type="NCBIfam" id="NF005996">
    <property type="entry name" value="PRK08123.1"/>
    <property type="match status" value="1"/>
</dbReference>
<feature type="domain" description="PHP" evidence="9">
    <location>
        <begin position="4"/>
        <end position="213"/>
    </location>
</feature>
<dbReference type="RefSeq" id="WP_240257501.1">
    <property type="nucleotide sequence ID" value="NZ_JAKTTI010000046.1"/>
</dbReference>
<protein>
    <recommendedName>
        <fullName evidence="3 8">Histidinol-phosphatase</fullName>
        <shortName evidence="8">HolPase</shortName>
        <ecNumber evidence="3 8">3.1.3.15</ecNumber>
    </recommendedName>
</protein>
<dbReference type="Pfam" id="PF02811">
    <property type="entry name" value="PHP"/>
    <property type="match status" value="1"/>
</dbReference>
<dbReference type="InterPro" id="IPR010140">
    <property type="entry name" value="Histidinol_P_phosphatase_HisJ"/>
</dbReference>
<evidence type="ECO:0000256" key="5">
    <source>
        <dbReference type="ARBA" id="ARBA00022801"/>
    </source>
</evidence>
<evidence type="ECO:0000256" key="4">
    <source>
        <dbReference type="ARBA" id="ARBA00022605"/>
    </source>
</evidence>
<dbReference type="EMBL" id="JAKTTI010000046">
    <property type="protein sequence ID" value="MCH1627581.1"/>
    <property type="molecule type" value="Genomic_DNA"/>
</dbReference>
<sequence length="272" mass="31316">MKMDGHVHTPFCPHGTKDDFEDYINRAIQLGYEEISFTEHAPLPIGFTDPTPNSDSGMDASLLEDYFLTLSILKKRFERDIKINIGLEVDFIEGFEEETTTFLNEYGPILDDSILSVHFLKKGTQYYCVDYSPDMFNQMIKDYSSINHIYDAYYDTLLQSITSDLGKYKPKRIGHITLVHKFQKKYQPTSSFTNNILSILDQIAENELMLDYNGAGINKPLCKEPYPPNWVIEEAIKRKIPLIYGSDAHRSKDLNQGYESLLLREILTSPTK</sequence>
<name>A0AAW5EDP9_9BACI</name>
<keyword evidence="11" id="KW-1185">Reference proteome</keyword>
<dbReference type="PANTHER" id="PTHR21039:SF0">
    <property type="entry name" value="HISTIDINOL-PHOSPHATASE"/>
    <property type="match status" value="1"/>
</dbReference>
<dbReference type="NCBIfam" id="TIGR01856">
    <property type="entry name" value="hisJ_fam"/>
    <property type="match status" value="1"/>
</dbReference>
<evidence type="ECO:0000259" key="9">
    <source>
        <dbReference type="Pfam" id="PF02811"/>
    </source>
</evidence>
<dbReference type="GO" id="GO:0005737">
    <property type="term" value="C:cytoplasm"/>
    <property type="evidence" value="ECO:0007669"/>
    <property type="project" value="TreeGrafter"/>
</dbReference>
<dbReference type="PANTHER" id="PTHR21039">
    <property type="entry name" value="HISTIDINOL PHOSPHATASE-RELATED"/>
    <property type="match status" value="1"/>
</dbReference>
<evidence type="ECO:0000256" key="1">
    <source>
        <dbReference type="ARBA" id="ARBA00004970"/>
    </source>
</evidence>
<evidence type="ECO:0000256" key="6">
    <source>
        <dbReference type="ARBA" id="ARBA00023102"/>
    </source>
</evidence>
<proteinExistence type="inferred from homology"/>
<organism evidence="10 11">
    <name type="scientific">Fredinandcohnia quinoae</name>
    <dbReference type="NCBI Taxonomy" id="2918902"/>
    <lineage>
        <taxon>Bacteria</taxon>
        <taxon>Bacillati</taxon>
        <taxon>Bacillota</taxon>
        <taxon>Bacilli</taxon>
        <taxon>Bacillales</taxon>
        <taxon>Bacillaceae</taxon>
        <taxon>Fredinandcohnia</taxon>
    </lineage>
</organism>
<evidence type="ECO:0000256" key="8">
    <source>
        <dbReference type="RuleBase" id="RU366003"/>
    </source>
</evidence>
<accession>A0AAW5EDP9</accession>
<dbReference type="GO" id="GO:0004401">
    <property type="term" value="F:histidinol-phosphatase activity"/>
    <property type="evidence" value="ECO:0007669"/>
    <property type="project" value="UniProtKB-UniRule"/>
</dbReference>
<dbReference type="GO" id="GO:0000105">
    <property type="term" value="P:L-histidine biosynthetic process"/>
    <property type="evidence" value="ECO:0007669"/>
    <property type="project" value="UniProtKB-UniRule"/>
</dbReference>
<dbReference type="InterPro" id="IPR004013">
    <property type="entry name" value="PHP_dom"/>
</dbReference>
<keyword evidence="5 8" id="KW-0378">Hydrolase</keyword>
<dbReference type="InterPro" id="IPR016195">
    <property type="entry name" value="Pol/histidinol_Pase-like"/>
</dbReference>
<evidence type="ECO:0000256" key="7">
    <source>
        <dbReference type="ARBA" id="ARBA00049158"/>
    </source>
</evidence>
<evidence type="ECO:0000256" key="2">
    <source>
        <dbReference type="ARBA" id="ARBA00009152"/>
    </source>
</evidence>
<comment type="caution">
    <text evidence="10">The sequence shown here is derived from an EMBL/GenBank/DDBJ whole genome shotgun (WGS) entry which is preliminary data.</text>
</comment>
<gene>
    <name evidence="10" type="primary">hisJ</name>
    <name evidence="10" type="ORF">MJG50_19780</name>
</gene>
<keyword evidence="4 8" id="KW-0028">Amino-acid biosynthesis</keyword>
<comment type="similarity">
    <text evidence="2 8">Belongs to the PHP hydrolase family. HisK subfamily.</text>
</comment>